<dbReference type="AlphaFoldDB" id="A0AAV2VRW2"/>
<dbReference type="EMBL" id="CAOF01000120">
    <property type="protein sequence ID" value="CCO47394.1"/>
    <property type="molecule type" value="Genomic_DNA"/>
</dbReference>
<name>A0AAV2VRW2_9VIBR</name>
<dbReference type="RefSeq" id="WP_022612222.1">
    <property type="nucleotide sequence ID" value="NZ_LK391965.1"/>
</dbReference>
<sequence>MGRRKVLVSGPNGYVGRHVVRQFESCEWQVFTLQRGELQSEQDVRLDDTGMHGCFDAVINCARPHWSEHSPDEIASVERALLTALNAFAKKGATKIHTSGVWLFGKASPSELNAFQIKPFDIVAPDEKTIYQARQDLWKIVYCPSLIYGGESCQLFRILSENSGKELKYASPSHGFNRYVHVEDVAAFYQTLVESQPDEAEYFIAEELGYTPEDYAKLLLNSGYIEATIPVSWEQFEQQHGKDAADIEKLNIQPVVTTLFRARHSLANYLEDQSLQYATKPTT</sequence>
<dbReference type="InterPro" id="IPR051783">
    <property type="entry name" value="NAD(P)-dependent_oxidoreduct"/>
</dbReference>
<dbReference type="SUPFAM" id="SSF51735">
    <property type="entry name" value="NAD(P)-binding Rossmann-fold domains"/>
    <property type="match status" value="1"/>
</dbReference>
<dbReference type="Pfam" id="PF01370">
    <property type="entry name" value="Epimerase"/>
    <property type="match status" value="1"/>
</dbReference>
<reference evidence="2 3" key="1">
    <citation type="journal article" date="2013" name="ISME J.">
        <title>Comparative genomics of pathogenic lineages of Vibrio nigripulchritudo identifies virulence-associated traits.</title>
        <authorList>
            <person name="Goudenege D."/>
            <person name="Labreuche Y."/>
            <person name="Krin E."/>
            <person name="Ansquer D."/>
            <person name="Mangenot S."/>
            <person name="Calteau A."/>
            <person name="Medigue C."/>
            <person name="Mazel D."/>
            <person name="Polz M.F."/>
            <person name="Le Roux F."/>
        </authorList>
    </citation>
    <scope>NUCLEOTIDE SEQUENCE [LARGE SCALE GENOMIC DNA]</scope>
    <source>
        <strain evidence="2 3">SOn1</strain>
    </source>
</reference>
<dbReference type="InterPro" id="IPR001509">
    <property type="entry name" value="Epimerase_deHydtase"/>
</dbReference>
<dbReference type="GO" id="GO:0004029">
    <property type="term" value="F:aldehyde dehydrogenase (NAD+) activity"/>
    <property type="evidence" value="ECO:0007669"/>
    <property type="project" value="TreeGrafter"/>
</dbReference>
<comment type="caution">
    <text evidence="2">The sequence shown here is derived from an EMBL/GenBank/DDBJ whole genome shotgun (WGS) entry which is preliminary data.</text>
</comment>
<organism evidence="2 3">
    <name type="scientific">Vibrio nigripulchritudo SOn1</name>
    <dbReference type="NCBI Taxonomy" id="1238450"/>
    <lineage>
        <taxon>Bacteria</taxon>
        <taxon>Pseudomonadati</taxon>
        <taxon>Pseudomonadota</taxon>
        <taxon>Gammaproteobacteria</taxon>
        <taxon>Vibrionales</taxon>
        <taxon>Vibrionaceae</taxon>
        <taxon>Vibrio</taxon>
    </lineage>
</organism>
<accession>A0AAV2VRW2</accession>
<dbReference type="GO" id="GO:0005737">
    <property type="term" value="C:cytoplasm"/>
    <property type="evidence" value="ECO:0007669"/>
    <property type="project" value="TreeGrafter"/>
</dbReference>
<dbReference type="Proteomes" id="UP000018211">
    <property type="component" value="Unassembled WGS sequence"/>
</dbReference>
<dbReference type="PANTHER" id="PTHR48079:SF6">
    <property type="entry name" value="NAD(P)-BINDING DOMAIN-CONTAINING PROTEIN-RELATED"/>
    <property type="match status" value="1"/>
</dbReference>
<dbReference type="PANTHER" id="PTHR48079">
    <property type="entry name" value="PROTEIN YEEZ"/>
    <property type="match status" value="1"/>
</dbReference>
<feature type="domain" description="NAD-dependent epimerase/dehydratase" evidence="1">
    <location>
        <begin position="6"/>
        <end position="110"/>
    </location>
</feature>
<proteinExistence type="predicted"/>
<dbReference type="InterPro" id="IPR036291">
    <property type="entry name" value="NAD(P)-bd_dom_sf"/>
</dbReference>
<protein>
    <submittedName>
        <fullName evidence="2">Nucleoside-diphosphate-sugar epimerase</fullName>
    </submittedName>
</protein>
<dbReference type="Gene3D" id="3.40.50.720">
    <property type="entry name" value="NAD(P)-binding Rossmann-like Domain"/>
    <property type="match status" value="1"/>
</dbReference>
<evidence type="ECO:0000259" key="1">
    <source>
        <dbReference type="Pfam" id="PF01370"/>
    </source>
</evidence>
<evidence type="ECO:0000313" key="3">
    <source>
        <dbReference type="Proteomes" id="UP000018211"/>
    </source>
</evidence>
<evidence type="ECO:0000313" key="2">
    <source>
        <dbReference type="EMBL" id="CCO47394.1"/>
    </source>
</evidence>
<gene>
    <name evidence="2" type="ORF">VIBNISOn1_30086</name>
</gene>